<comment type="caution">
    <text evidence="6">The sequence shown here is derived from an EMBL/GenBank/DDBJ whole genome shotgun (WGS) entry which is preliminary data.</text>
</comment>
<evidence type="ECO:0000256" key="4">
    <source>
        <dbReference type="SAM" id="Coils"/>
    </source>
</evidence>
<keyword evidence="1" id="KW-0805">Transcription regulation</keyword>
<evidence type="ECO:0000256" key="2">
    <source>
        <dbReference type="ARBA" id="ARBA00023125"/>
    </source>
</evidence>
<accession>A0ABS2H4E0</accession>
<dbReference type="InterPro" id="IPR000551">
    <property type="entry name" value="MerR-type_HTH_dom"/>
</dbReference>
<keyword evidence="3" id="KW-0804">Transcription</keyword>
<dbReference type="RefSeq" id="WP_155605941.1">
    <property type="nucleotide sequence ID" value="NZ_JADCNN020000009.1"/>
</dbReference>
<proteinExistence type="predicted"/>
<evidence type="ECO:0000256" key="1">
    <source>
        <dbReference type="ARBA" id="ARBA00023015"/>
    </source>
</evidence>
<dbReference type="PROSITE" id="PS50937">
    <property type="entry name" value="HTH_MERR_2"/>
    <property type="match status" value="1"/>
</dbReference>
<dbReference type="EMBL" id="JADCNN020000009">
    <property type="protein sequence ID" value="MBM6996337.1"/>
    <property type="molecule type" value="Genomic_DNA"/>
</dbReference>
<dbReference type="InterPro" id="IPR009061">
    <property type="entry name" value="DNA-bd_dom_put_sf"/>
</dbReference>
<evidence type="ECO:0000259" key="5">
    <source>
        <dbReference type="PROSITE" id="PS50937"/>
    </source>
</evidence>
<dbReference type="CDD" id="cd01282">
    <property type="entry name" value="HTH_MerR-like_sg3"/>
    <property type="match status" value="1"/>
</dbReference>
<gene>
    <name evidence="6" type="ORF">IM700_011840</name>
</gene>
<dbReference type="Pfam" id="PF00376">
    <property type="entry name" value="MerR"/>
    <property type="match status" value="1"/>
</dbReference>
<evidence type="ECO:0000256" key="3">
    <source>
        <dbReference type="ARBA" id="ARBA00023163"/>
    </source>
</evidence>
<dbReference type="SUPFAM" id="SSF46955">
    <property type="entry name" value="Putative DNA-binding domain"/>
    <property type="match status" value="1"/>
</dbReference>
<dbReference type="InterPro" id="IPR047057">
    <property type="entry name" value="MerR_fam"/>
</dbReference>
<dbReference type="SMART" id="SM00422">
    <property type="entry name" value="HTH_MERR"/>
    <property type="match status" value="1"/>
</dbReference>
<protein>
    <submittedName>
        <fullName evidence="6">MerR family transcriptional regulator</fullName>
    </submittedName>
</protein>
<name>A0ABS2H4E0_9BACL</name>
<organism evidence="6 7">
    <name type="scientific">Paenibacillus rhizolycopersici</name>
    <dbReference type="NCBI Taxonomy" id="2780073"/>
    <lineage>
        <taxon>Bacteria</taxon>
        <taxon>Bacillati</taxon>
        <taxon>Bacillota</taxon>
        <taxon>Bacilli</taxon>
        <taxon>Bacillales</taxon>
        <taxon>Paenibacillaceae</taxon>
        <taxon>Paenibacillus</taxon>
    </lineage>
</organism>
<dbReference type="PROSITE" id="PS00552">
    <property type="entry name" value="HTH_MERR_1"/>
    <property type="match status" value="1"/>
</dbReference>
<evidence type="ECO:0000313" key="7">
    <source>
        <dbReference type="Proteomes" id="UP001516620"/>
    </source>
</evidence>
<keyword evidence="7" id="KW-1185">Reference proteome</keyword>
<feature type="coiled-coil region" evidence="4">
    <location>
        <begin position="88"/>
        <end position="115"/>
    </location>
</feature>
<reference evidence="6 7" key="1">
    <citation type="submission" date="2021-01" db="EMBL/GenBank/DDBJ databases">
        <title>Paenibacillus sp.nov. isolated from the rhizosphere soil of tomato plant.</title>
        <authorList>
            <person name="Thin K.K."/>
            <person name="Zhang X."/>
            <person name="He S."/>
        </authorList>
    </citation>
    <scope>NUCLEOTIDE SEQUENCE [LARGE SCALE GENOMIC DNA]</scope>
    <source>
        <strain evidence="6 7">DXFW5</strain>
    </source>
</reference>
<feature type="domain" description="HTH merR-type" evidence="5">
    <location>
        <begin position="1"/>
        <end position="68"/>
    </location>
</feature>
<dbReference type="PANTHER" id="PTHR30204">
    <property type="entry name" value="REDOX-CYCLING DRUG-SENSING TRANSCRIPTIONAL ACTIVATOR SOXR"/>
    <property type="match status" value="1"/>
</dbReference>
<dbReference type="Proteomes" id="UP001516620">
    <property type="component" value="Unassembled WGS sequence"/>
</dbReference>
<sequence>MRIGELSKATGVSIRSLRYYEEQGLISSQRLANGYRDYHSFSAEQVKTIQFYLSLGLTTEQIAGFLHCVMTSKEAFCRQIMPVYRSKLKEVSEQIELLQAIKVNLEERIRHILSENPEMEMNENGNETD</sequence>
<dbReference type="PANTHER" id="PTHR30204:SF94">
    <property type="entry name" value="HEAVY METAL-DEPENDENT TRANSCRIPTIONAL REGULATOR HI_0293-RELATED"/>
    <property type="match status" value="1"/>
</dbReference>
<keyword evidence="4" id="KW-0175">Coiled coil</keyword>
<evidence type="ECO:0000313" key="6">
    <source>
        <dbReference type="EMBL" id="MBM6996337.1"/>
    </source>
</evidence>
<dbReference type="PRINTS" id="PR00040">
    <property type="entry name" value="HTHMERR"/>
</dbReference>
<dbReference type="Gene3D" id="1.10.1660.10">
    <property type="match status" value="1"/>
</dbReference>
<keyword evidence="2" id="KW-0238">DNA-binding</keyword>